<keyword evidence="3" id="KW-1185">Reference proteome</keyword>
<evidence type="ECO:0000313" key="3">
    <source>
        <dbReference type="Proteomes" id="UP000448943"/>
    </source>
</evidence>
<accession>A0A6N9Q7G7</accession>
<dbReference type="Pfam" id="PF07441">
    <property type="entry name" value="BofA"/>
    <property type="match status" value="1"/>
</dbReference>
<dbReference type="AlphaFoldDB" id="A0A6N9Q7G7"/>
<name>A0A6N9Q7G7_9BACL</name>
<organism evidence="2 3">
    <name type="scientific">Chengkuizengella marina</name>
    <dbReference type="NCBI Taxonomy" id="2507566"/>
    <lineage>
        <taxon>Bacteria</taxon>
        <taxon>Bacillati</taxon>
        <taxon>Bacillota</taxon>
        <taxon>Bacilli</taxon>
        <taxon>Bacillales</taxon>
        <taxon>Paenibacillaceae</taxon>
        <taxon>Chengkuizengella</taxon>
    </lineage>
</organism>
<feature type="transmembrane region" description="Helical" evidence="1">
    <location>
        <begin position="6"/>
        <end position="23"/>
    </location>
</feature>
<dbReference type="OrthoDB" id="9883429at2"/>
<evidence type="ECO:0000313" key="2">
    <source>
        <dbReference type="EMBL" id="NBI30603.1"/>
    </source>
</evidence>
<keyword evidence="1" id="KW-0472">Membrane</keyword>
<sequence>MGFISYLTIVFVVFVLILGIRNYQKVSKWMNYVLINIITSAIFIYIINLIVEGDILPINSVVLITSSVLGVPGLLGVVGIKFLII</sequence>
<dbReference type="EMBL" id="SIJB01000035">
    <property type="protein sequence ID" value="NBI30603.1"/>
    <property type="molecule type" value="Genomic_DNA"/>
</dbReference>
<gene>
    <name evidence="2" type="ORF">ERL59_16760</name>
</gene>
<feature type="transmembrane region" description="Helical" evidence="1">
    <location>
        <begin position="63"/>
        <end position="84"/>
    </location>
</feature>
<comment type="caution">
    <text evidence="2">The sequence shown here is derived from an EMBL/GenBank/DDBJ whole genome shotgun (WGS) entry which is preliminary data.</text>
</comment>
<reference evidence="2 3" key="1">
    <citation type="submission" date="2019-01" db="EMBL/GenBank/DDBJ databases">
        <title>Chengkuizengella sp. nov., isolated from deep-sea sediment of East Pacific Ocean.</title>
        <authorList>
            <person name="Yang J."/>
            <person name="Lai Q."/>
            <person name="Shao Z."/>
        </authorList>
    </citation>
    <scope>NUCLEOTIDE SEQUENCE [LARGE SCALE GENOMIC DNA]</scope>
    <source>
        <strain evidence="2 3">YPA3-1-1</strain>
    </source>
</reference>
<dbReference type="InterPro" id="IPR010001">
    <property type="entry name" value="BofA"/>
</dbReference>
<dbReference type="Proteomes" id="UP000448943">
    <property type="component" value="Unassembled WGS sequence"/>
</dbReference>
<proteinExistence type="predicted"/>
<keyword evidence="1" id="KW-0812">Transmembrane</keyword>
<protein>
    <recommendedName>
        <fullName evidence="4">Inhibitor of the pro-sigma K processing machinery</fullName>
    </recommendedName>
</protein>
<dbReference type="RefSeq" id="WP_160647417.1">
    <property type="nucleotide sequence ID" value="NZ_SIJB01000035.1"/>
</dbReference>
<evidence type="ECO:0000256" key="1">
    <source>
        <dbReference type="SAM" id="Phobius"/>
    </source>
</evidence>
<keyword evidence="1" id="KW-1133">Transmembrane helix</keyword>
<feature type="transmembrane region" description="Helical" evidence="1">
    <location>
        <begin position="30"/>
        <end position="51"/>
    </location>
</feature>
<evidence type="ECO:0008006" key="4">
    <source>
        <dbReference type="Google" id="ProtNLM"/>
    </source>
</evidence>